<evidence type="ECO:0000256" key="19">
    <source>
        <dbReference type="ARBA" id="ARBA00044770"/>
    </source>
</evidence>
<feature type="transmembrane region" description="Helical" evidence="22">
    <location>
        <begin position="361"/>
        <end position="382"/>
    </location>
</feature>
<comment type="caution">
    <text evidence="23">The sequence shown here is derived from an EMBL/GenBank/DDBJ whole genome shotgun (WGS) entry which is preliminary data.</text>
</comment>
<keyword evidence="7 22" id="KW-0812">Transmembrane</keyword>
<dbReference type="InterPro" id="IPR013437">
    <property type="entry name" value="FtsW"/>
</dbReference>
<dbReference type="EC" id="2.4.99.28" evidence="19"/>
<evidence type="ECO:0000256" key="13">
    <source>
        <dbReference type="ARBA" id="ARBA00023316"/>
    </source>
</evidence>
<keyword evidence="9" id="KW-0573">Peptidoglycan synthesis</keyword>
<feature type="transmembrane region" description="Helical" evidence="22">
    <location>
        <begin position="173"/>
        <end position="190"/>
    </location>
</feature>
<evidence type="ECO:0000256" key="16">
    <source>
        <dbReference type="ARBA" id="ARBA00038053"/>
    </source>
</evidence>
<evidence type="ECO:0000256" key="21">
    <source>
        <dbReference type="ARBA" id="ARBA00049966"/>
    </source>
</evidence>
<dbReference type="EMBL" id="JBHHMI010000003">
    <property type="protein sequence ID" value="MFB5266317.1"/>
    <property type="molecule type" value="Genomic_DNA"/>
</dbReference>
<dbReference type="Pfam" id="PF01098">
    <property type="entry name" value="FTSW_RODA_SPOVE"/>
    <property type="match status" value="1"/>
</dbReference>
<proteinExistence type="inferred from homology"/>
<gene>
    <name evidence="23" type="primary">ftsW</name>
    <name evidence="23" type="ORF">ACE41H_05890</name>
</gene>
<evidence type="ECO:0000256" key="15">
    <source>
        <dbReference type="ARBA" id="ARBA00033270"/>
    </source>
</evidence>
<dbReference type="Proteomes" id="UP001580346">
    <property type="component" value="Unassembled WGS sequence"/>
</dbReference>
<comment type="pathway">
    <text evidence="2">Cell wall biogenesis; peptidoglycan biosynthesis.</text>
</comment>
<evidence type="ECO:0000313" key="23">
    <source>
        <dbReference type="EMBL" id="MFB5266317.1"/>
    </source>
</evidence>
<feature type="transmembrane region" description="Helical" evidence="22">
    <location>
        <begin position="148"/>
        <end position="167"/>
    </location>
</feature>
<keyword evidence="6" id="KW-0808">Transferase</keyword>
<dbReference type="PANTHER" id="PTHR30474">
    <property type="entry name" value="CELL CYCLE PROTEIN"/>
    <property type="match status" value="1"/>
</dbReference>
<evidence type="ECO:0000256" key="17">
    <source>
        <dbReference type="ARBA" id="ARBA00041185"/>
    </source>
</evidence>
<keyword evidence="24" id="KW-1185">Reference proteome</keyword>
<comment type="similarity">
    <text evidence="16">Belongs to the SEDS family. FtsW subfamily.</text>
</comment>
<keyword evidence="12" id="KW-0131">Cell cycle</keyword>
<dbReference type="PANTHER" id="PTHR30474:SF2">
    <property type="entry name" value="PEPTIDOGLYCAN GLYCOSYLTRANSFERASE FTSW-RELATED"/>
    <property type="match status" value="1"/>
</dbReference>
<evidence type="ECO:0000256" key="12">
    <source>
        <dbReference type="ARBA" id="ARBA00023306"/>
    </source>
</evidence>
<feature type="transmembrane region" description="Helical" evidence="22">
    <location>
        <begin position="115"/>
        <end position="136"/>
    </location>
</feature>
<evidence type="ECO:0000256" key="22">
    <source>
        <dbReference type="SAM" id="Phobius"/>
    </source>
</evidence>
<evidence type="ECO:0000256" key="8">
    <source>
        <dbReference type="ARBA" id="ARBA00022960"/>
    </source>
</evidence>
<evidence type="ECO:0000256" key="6">
    <source>
        <dbReference type="ARBA" id="ARBA00022679"/>
    </source>
</evidence>
<evidence type="ECO:0000256" key="1">
    <source>
        <dbReference type="ARBA" id="ARBA00004651"/>
    </source>
</evidence>
<comment type="function">
    <text evidence="21">Peptidoglycan polymerase that is essential for cell division.</text>
</comment>
<evidence type="ECO:0000256" key="3">
    <source>
        <dbReference type="ARBA" id="ARBA00022475"/>
    </source>
</evidence>
<evidence type="ECO:0000256" key="18">
    <source>
        <dbReference type="ARBA" id="ARBA00041418"/>
    </source>
</evidence>
<keyword evidence="4" id="KW-0132">Cell division</keyword>
<keyword evidence="10 22" id="KW-1133">Transmembrane helix</keyword>
<evidence type="ECO:0000256" key="10">
    <source>
        <dbReference type="ARBA" id="ARBA00022989"/>
    </source>
</evidence>
<keyword evidence="13" id="KW-0961">Cell wall biogenesis/degradation</keyword>
<dbReference type="InterPro" id="IPR001182">
    <property type="entry name" value="FtsW/RodA"/>
</dbReference>
<keyword evidence="11 22" id="KW-0472">Membrane</keyword>
<comment type="subcellular location">
    <subcellularLocation>
        <location evidence="1">Cell membrane</location>
        <topology evidence="1">Multi-pass membrane protein</topology>
    </subcellularLocation>
</comment>
<evidence type="ECO:0000256" key="2">
    <source>
        <dbReference type="ARBA" id="ARBA00004752"/>
    </source>
</evidence>
<sequence length="419" mass="45911">MKDKKPERRRGTPDFQLLILTLLLVGFGVVMIYSSSYSVALMNDGMNNDPFYLTKRQAAFAVLGTLVMFVAMNIRMEKYKKLFKPMFIFTVILLILVLFAGRLNGARSWFNAGAFGIQPTEFAKITIILYLSALIAKKGEKFRDLKTGFLPVTVIVGFVAGLVMLQPDLGSCLILVATSGLIIYAGGASLKHITGSLLLLVVAASIVFGVGSLLDSISADADTGMDKKDYRVGRVEAFLDPRTDPQGSGYNLLQSLRAIGDGGISGTGFGQGIMKLHYLPNAFNDFIFSVIGEELGFIGTTIFLILYLYFIWRGMVIALRCQDPFGTLVGTGIMGLISIQAFINIGGVTQTIPMTGVTLPFISYGGSSLLVMMLSMGIMLSISRENSRQVIQERTKEVAIRTSAPTRFENRRMNRFRQN</sequence>
<protein>
    <recommendedName>
        <fullName evidence="17">Probable peptidoglycan glycosyltransferase FtsW</fullName>
        <ecNumber evidence="19">2.4.99.28</ecNumber>
    </recommendedName>
    <alternativeName>
        <fullName evidence="18">Cell division protein FtsW</fullName>
    </alternativeName>
    <alternativeName>
        <fullName evidence="15">Cell wall polymerase</fullName>
    </alternativeName>
    <alternativeName>
        <fullName evidence="14">Peptidoglycan polymerase</fullName>
    </alternativeName>
</protein>
<keyword evidence="8" id="KW-0133">Cell shape</keyword>
<evidence type="ECO:0000256" key="14">
    <source>
        <dbReference type="ARBA" id="ARBA00032370"/>
    </source>
</evidence>
<feature type="transmembrane region" description="Helical" evidence="22">
    <location>
        <begin position="324"/>
        <end position="349"/>
    </location>
</feature>
<organism evidence="23 24">
    <name type="scientific">Paenibacillus enshidis</name>
    <dbReference type="NCBI Taxonomy" id="1458439"/>
    <lineage>
        <taxon>Bacteria</taxon>
        <taxon>Bacillati</taxon>
        <taxon>Bacillota</taxon>
        <taxon>Bacilli</taxon>
        <taxon>Bacillales</taxon>
        <taxon>Paenibacillaceae</taxon>
        <taxon>Paenibacillus</taxon>
    </lineage>
</organism>
<feature type="transmembrane region" description="Helical" evidence="22">
    <location>
        <begin position="286"/>
        <end position="312"/>
    </location>
</feature>
<evidence type="ECO:0000313" key="24">
    <source>
        <dbReference type="Proteomes" id="UP001580346"/>
    </source>
</evidence>
<feature type="transmembrane region" description="Helical" evidence="22">
    <location>
        <begin position="197"/>
        <end position="214"/>
    </location>
</feature>
<feature type="transmembrane region" description="Helical" evidence="22">
    <location>
        <begin position="86"/>
        <end position="103"/>
    </location>
</feature>
<comment type="catalytic activity">
    <reaction evidence="20">
        <text>[GlcNAc-(1-&gt;4)-Mur2Ac(oyl-L-Ala-gamma-D-Glu-L-Lys-D-Ala-D-Ala)](n)-di-trans,octa-cis-undecaprenyl diphosphate + beta-D-GlcNAc-(1-&gt;4)-Mur2Ac(oyl-L-Ala-gamma-D-Glu-L-Lys-D-Ala-D-Ala)-di-trans,octa-cis-undecaprenyl diphosphate = [GlcNAc-(1-&gt;4)-Mur2Ac(oyl-L-Ala-gamma-D-Glu-L-Lys-D-Ala-D-Ala)](n+1)-di-trans,octa-cis-undecaprenyl diphosphate + di-trans,octa-cis-undecaprenyl diphosphate + H(+)</text>
        <dbReference type="Rhea" id="RHEA:23708"/>
        <dbReference type="Rhea" id="RHEA-COMP:9602"/>
        <dbReference type="Rhea" id="RHEA-COMP:9603"/>
        <dbReference type="ChEBI" id="CHEBI:15378"/>
        <dbReference type="ChEBI" id="CHEBI:58405"/>
        <dbReference type="ChEBI" id="CHEBI:60033"/>
        <dbReference type="ChEBI" id="CHEBI:78435"/>
        <dbReference type="EC" id="2.4.99.28"/>
    </reaction>
</comment>
<evidence type="ECO:0000256" key="11">
    <source>
        <dbReference type="ARBA" id="ARBA00023136"/>
    </source>
</evidence>
<dbReference type="RefSeq" id="WP_375353934.1">
    <property type="nucleotide sequence ID" value="NZ_JBHHMI010000003.1"/>
</dbReference>
<evidence type="ECO:0000256" key="20">
    <source>
        <dbReference type="ARBA" id="ARBA00049902"/>
    </source>
</evidence>
<evidence type="ECO:0000256" key="7">
    <source>
        <dbReference type="ARBA" id="ARBA00022692"/>
    </source>
</evidence>
<evidence type="ECO:0000256" key="9">
    <source>
        <dbReference type="ARBA" id="ARBA00022984"/>
    </source>
</evidence>
<keyword evidence="3" id="KW-1003">Cell membrane</keyword>
<name>A0ABV5AQ47_9BACL</name>
<keyword evidence="5" id="KW-0328">Glycosyltransferase</keyword>
<feature type="transmembrane region" description="Helical" evidence="22">
    <location>
        <begin position="15"/>
        <end position="37"/>
    </location>
</feature>
<evidence type="ECO:0000256" key="5">
    <source>
        <dbReference type="ARBA" id="ARBA00022676"/>
    </source>
</evidence>
<accession>A0ABV5AQ47</accession>
<reference evidence="23 24" key="1">
    <citation type="submission" date="2024-09" db="EMBL/GenBank/DDBJ databases">
        <title>Paenibacillus zeirhizospherea sp. nov., isolated from surface of the maize (Zea mays) roots in a horticulture field, Hungary.</title>
        <authorList>
            <person name="Marton D."/>
            <person name="Farkas M."/>
            <person name="Bedics A."/>
            <person name="Toth E."/>
            <person name="Tancsics A."/>
            <person name="Boka K."/>
            <person name="Maroti G."/>
            <person name="Kriszt B."/>
            <person name="Cserhati M."/>
        </authorList>
    </citation>
    <scope>NUCLEOTIDE SEQUENCE [LARGE SCALE GENOMIC DNA]</scope>
    <source>
        <strain evidence="23 24">KCTC 33519</strain>
    </source>
</reference>
<evidence type="ECO:0000256" key="4">
    <source>
        <dbReference type="ARBA" id="ARBA00022618"/>
    </source>
</evidence>
<feature type="transmembrane region" description="Helical" evidence="22">
    <location>
        <begin position="57"/>
        <end position="74"/>
    </location>
</feature>
<dbReference type="NCBIfam" id="TIGR02614">
    <property type="entry name" value="ftsW"/>
    <property type="match status" value="1"/>
</dbReference>